<sequence>MVTISPDSASSSRTTTATSRYPSRRHHDAPPAEGRPKRKKHGQEASPEGSNPHDELDVSHESKNPVDASGDPEVSEAVSNTSMQEDAPSGFTADAGDSATEDGEEIDNNIANTQFGEYQDVQRPVNQERTADDPMQQPEAARSLHGSSEVDPPVPPTADAAHTEERQPVATDSDRLPRVVVQTPQPGPVRLVVIENPGWVPDDVMPRLQVIATRDKPEKHRFALFRVDPTETVFGGYDGSLLCWKQKALTVLFLGRVRSTYFTTGVNNEPARCASVKFKFLSEADQGMARLLVHAKAQPPIVTSKRTFWTGQKATYWSKTSNSIQARYFSELYDGTTQIRAKHLMVKLPNYELRSNDIALFECQIQRYAEKGQRRNTWNSWGANFKLLNITKVFSAPAHVAEEEESEDELVQRVDTDDEDEAY</sequence>
<protein>
    <submittedName>
        <fullName evidence="1">Uncharacterized protein</fullName>
    </submittedName>
</protein>
<accession>A0ACC1TE36</accession>
<evidence type="ECO:0000313" key="1">
    <source>
        <dbReference type="EMBL" id="KAJ3559057.1"/>
    </source>
</evidence>
<evidence type="ECO:0000313" key="2">
    <source>
        <dbReference type="Proteomes" id="UP001148662"/>
    </source>
</evidence>
<dbReference type="Proteomes" id="UP001148662">
    <property type="component" value="Unassembled WGS sequence"/>
</dbReference>
<reference evidence="1" key="1">
    <citation type="submission" date="2022-07" db="EMBL/GenBank/DDBJ databases">
        <title>Genome Sequence of Phlebia brevispora.</title>
        <authorList>
            <person name="Buettner E."/>
        </authorList>
    </citation>
    <scope>NUCLEOTIDE SEQUENCE</scope>
    <source>
        <strain evidence="1">MPL23</strain>
    </source>
</reference>
<name>A0ACC1TE36_9APHY</name>
<organism evidence="1 2">
    <name type="scientific">Phlebia brevispora</name>
    <dbReference type="NCBI Taxonomy" id="194682"/>
    <lineage>
        <taxon>Eukaryota</taxon>
        <taxon>Fungi</taxon>
        <taxon>Dikarya</taxon>
        <taxon>Basidiomycota</taxon>
        <taxon>Agaricomycotina</taxon>
        <taxon>Agaricomycetes</taxon>
        <taxon>Polyporales</taxon>
        <taxon>Meruliaceae</taxon>
        <taxon>Phlebia</taxon>
    </lineage>
</organism>
<gene>
    <name evidence="1" type="ORF">NM688_g577</name>
</gene>
<keyword evidence="2" id="KW-1185">Reference proteome</keyword>
<comment type="caution">
    <text evidence="1">The sequence shown here is derived from an EMBL/GenBank/DDBJ whole genome shotgun (WGS) entry which is preliminary data.</text>
</comment>
<proteinExistence type="predicted"/>
<dbReference type="EMBL" id="JANHOG010000048">
    <property type="protein sequence ID" value="KAJ3559057.1"/>
    <property type="molecule type" value="Genomic_DNA"/>
</dbReference>